<evidence type="ECO:0000256" key="1">
    <source>
        <dbReference type="ARBA" id="ARBA00044945"/>
    </source>
</evidence>
<proteinExistence type="inferred from homology"/>
<organism evidence="4 5">
    <name type="scientific">Kluyvera sichuanensis</name>
    <dbReference type="NCBI Taxonomy" id="2725494"/>
    <lineage>
        <taxon>Bacteria</taxon>
        <taxon>Pseudomonadati</taxon>
        <taxon>Pseudomonadota</taxon>
        <taxon>Gammaproteobacteria</taxon>
        <taxon>Enterobacterales</taxon>
        <taxon>Enterobacteriaceae</taxon>
        <taxon>Kluyvera</taxon>
    </lineage>
</organism>
<dbReference type="RefSeq" id="WP_185669925.1">
    <property type="nucleotide sequence ID" value="NZ_JABBJF010000039.1"/>
</dbReference>
<name>A0ABR6S084_9ENTR</name>
<dbReference type="Gene3D" id="1.20.120.1490">
    <property type="match status" value="1"/>
</dbReference>
<keyword evidence="2" id="KW-0574">Periplasm</keyword>
<feature type="signal peptide" evidence="2">
    <location>
        <begin position="1"/>
        <end position="26"/>
    </location>
</feature>
<dbReference type="InterPro" id="IPR025961">
    <property type="entry name" value="Metal_resist"/>
</dbReference>
<comment type="subcellular location">
    <subcellularLocation>
        <location evidence="2">Periplasm</location>
    </subcellularLocation>
</comment>
<comment type="function">
    <text evidence="2">Part of the Zra signaling pathway, an envelope stress response (ESR) system composed of the periplasmic accessory protein ZraP, the histidine kinase ZraS and the transcriptional regulator ZraR. The ZraPSR system contributes to antibiotic resistance and is important for membrane integrity in the presence of membrane-targeting biocides. ZraP acts as a modulator which has both a regulatory and a chaperone function. The zinc-bound form of ZraP modulates the response of the ZraPSR system by inhibiting the expression of the zra genes, probably by interacting with ZraS.</text>
</comment>
<evidence type="ECO:0000313" key="5">
    <source>
        <dbReference type="Proteomes" id="UP000607331"/>
    </source>
</evidence>
<dbReference type="NCBIfam" id="NF008584">
    <property type="entry name" value="PRK11546.1"/>
    <property type="match status" value="1"/>
</dbReference>
<protein>
    <recommendedName>
        <fullName evidence="2">Zinc resistance-associated protein</fullName>
    </recommendedName>
</protein>
<feature type="chain" id="PRO_5045009410" description="Zinc resistance-associated protein" evidence="2">
    <location>
        <begin position="27"/>
        <end position="146"/>
    </location>
</feature>
<reference evidence="4 5" key="1">
    <citation type="submission" date="2020-04" db="EMBL/GenBank/DDBJ databases">
        <title>The draft genome of Kluyvera sichuanensis strain SCKS090646.</title>
        <authorList>
            <person name="Wei L."/>
            <person name="Liu L."/>
            <person name="Feng Y."/>
            <person name="Zong Z."/>
        </authorList>
    </citation>
    <scope>NUCLEOTIDE SEQUENCE [LARGE SCALE GENOMIC DNA]</scope>
    <source>
        <strain evidence="4 5">090646</strain>
    </source>
</reference>
<keyword evidence="5" id="KW-1185">Reference proteome</keyword>
<dbReference type="EMBL" id="JABBJF010000039">
    <property type="protein sequence ID" value="MBC1188808.1"/>
    <property type="molecule type" value="Genomic_DNA"/>
</dbReference>
<keyword evidence="2" id="KW-0732">Signal</keyword>
<evidence type="ECO:0000256" key="3">
    <source>
        <dbReference type="SAM" id="Coils"/>
    </source>
</evidence>
<comment type="caution">
    <text evidence="4">The sequence shown here is derived from an EMBL/GenBank/DDBJ whole genome shotgun (WGS) entry which is preliminary data.</text>
</comment>
<evidence type="ECO:0000256" key="2">
    <source>
        <dbReference type="RuleBase" id="RU366051"/>
    </source>
</evidence>
<keyword evidence="3" id="KW-0175">Coiled coil</keyword>
<evidence type="ECO:0000313" key="4">
    <source>
        <dbReference type="EMBL" id="MBC1188808.1"/>
    </source>
</evidence>
<accession>A0ABR6S084</accession>
<gene>
    <name evidence="4" type="primary">zraP</name>
    <name evidence="4" type="ORF">HII27_24370</name>
</gene>
<dbReference type="Pfam" id="PF13801">
    <property type="entry name" value="Metal_resist"/>
    <property type="match status" value="1"/>
</dbReference>
<sequence length="146" mass="15889">MKRNNNLPLTLLAVAAFTFTSGAALAGPHHWGNNSDNGGYSQLTDAQRATAQKLHDDFYNQTSALRQQLTSKRYEYNALLTADKPDSAKIEGVAQEIETLRQKLDNQRVKFDVAMAQAGIPRHGGMGYGCQGGHNGGGHMGGMNRW</sequence>
<feature type="coiled-coil region" evidence="3">
    <location>
        <begin position="90"/>
        <end position="117"/>
    </location>
</feature>
<keyword evidence="2" id="KW-0862">Zinc</keyword>
<dbReference type="Proteomes" id="UP000607331">
    <property type="component" value="Unassembled WGS sequence"/>
</dbReference>
<comment type="similarity">
    <text evidence="1 2">Belongs to the ZraP family.</text>
</comment>